<dbReference type="InterPro" id="IPR018980">
    <property type="entry name" value="FERM_PH-like_C"/>
</dbReference>
<organism evidence="8 9">
    <name type="scientific">Salmo trutta</name>
    <name type="common">Brown trout</name>
    <dbReference type="NCBI Taxonomy" id="8032"/>
    <lineage>
        <taxon>Eukaryota</taxon>
        <taxon>Metazoa</taxon>
        <taxon>Chordata</taxon>
        <taxon>Craniata</taxon>
        <taxon>Vertebrata</taxon>
        <taxon>Euteleostomi</taxon>
        <taxon>Actinopterygii</taxon>
        <taxon>Neopterygii</taxon>
        <taxon>Teleostei</taxon>
        <taxon>Protacanthopterygii</taxon>
        <taxon>Salmoniformes</taxon>
        <taxon>Salmonidae</taxon>
        <taxon>Salmoninae</taxon>
        <taxon>Salmo</taxon>
    </lineage>
</organism>
<evidence type="ECO:0000313" key="9">
    <source>
        <dbReference type="Proteomes" id="UP000472277"/>
    </source>
</evidence>
<reference evidence="8" key="2">
    <citation type="submission" date="2025-08" db="UniProtKB">
        <authorList>
            <consortium name="Ensembl"/>
        </authorList>
    </citation>
    <scope>IDENTIFICATION</scope>
</reference>
<reference evidence="8" key="1">
    <citation type="submission" date="2021-04" db="EMBL/GenBank/DDBJ databases">
        <authorList>
            <consortium name="Wellcome Sanger Institute Data Sharing"/>
        </authorList>
    </citation>
    <scope>NUCLEOTIDE SEQUENCE [LARGE SCALE GENOMIC DNA]</scope>
</reference>
<evidence type="ECO:0000256" key="2">
    <source>
        <dbReference type="ARBA" id="ARBA00022490"/>
    </source>
</evidence>
<dbReference type="InterPro" id="IPR014352">
    <property type="entry name" value="FERM/acyl-CoA-bd_prot_sf"/>
</dbReference>
<evidence type="ECO:0000256" key="5">
    <source>
        <dbReference type="ARBA" id="ARBA00023212"/>
    </source>
</evidence>
<dbReference type="InterPro" id="IPR018979">
    <property type="entry name" value="FERM_N"/>
</dbReference>
<dbReference type="GO" id="GO:0005856">
    <property type="term" value="C:cytoskeleton"/>
    <property type="evidence" value="ECO:0007669"/>
    <property type="project" value="UniProtKB-SubCell"/>
</dbReference>
<feature type="compositionally biased region" description="Low complexity" evidence="6">
    <location>
        <begin position="21"/>
        <end position="31"/>
    </location>
</feature>
<dbReference type="SMART" id="SM01196">
    <property type="entry name" value="FERM_C"/>
    <property type="match status" value="1"/>
</dbReference>
<dbReference type="PANTHER" id="PTHR23280:SF41">
    <property type="entry name" value="BAND 4.1-LIKE PROTEIN 2"/>
    <property type="match status" value="1"/>
</dbReference>
<evidence type="ECO:0000259" key="7">
    <source>
        <dbReference type="PROSITE" id="PS50057"/>
    </source>
</evidence>
<dbReference type="CDD" id="cd13184">
    <property type="entry name" value="FERM_C_4_1_family"/>
    <property type="match status" value="1"/>
</dbReference>
<feature type="compositionally biased region" description="Basic and acidic residues" evidence="6">
    <location>
        <begin position="156"/>
        <end position="174"/>
    </location>
</feature>
<proteinExistence type="predicted"/>
<dbReference type="GO" id="GO:0003779">
    <property type="term" value="F:actin binding"/>
    <property type="evidence" value="ECO:0007669"/>
    <property type="project" value="UniProtKB-KW"/>
</dbReference>
<dbReference type="Proteomes" id="UP000472277">
    <property type="component" value="Chromosome 1"/>
</dbReference>
<keyword evidence="3" id="KW-0597">Phosphoprotein</keyword>
<dbReference type="Pfam" id="PF00373">
    <property type="entry name" value="FERM_M"/>
    <property type="match status" value="1"/>
</dbReference>
<feature type="compositionally biased region" description="Basic and acidic residues" evidence="6">
    <location>
        <begin position="121"/>
        <end position="140"/>
    </location>
</feature>
<dbReference type="PRINTS" id="PR00935">
    <property type="entry name" value="BAND41"/>
</dbReference>
<dbReference type="InterPro" id="IPR029071">
    <property type="entry name" value="Ubiquitin-like_domsf"/>
</dbReference>
<evidence type="ECO:0000256" key="3">
    <source>
        <dbReference type="ARBA" id="ARBA00022553"/>
    </source>
</evidence>
<dbReference type="GO" id="GO:0005886">
    <property type="term" value="C:plasma membrane"/>
    <property type="evidence" value="ECO:0007669"/>
    <property type="project" value="TreeGrafter"/>
</dbReference>
<name>A0A674A3T3_SALTR</name>
<dbReference type="SUPFAM" id="SSF47031">
    <property type="entry name" value="Second domain of FERM"/>
    <property type="match status" value="1"/>
</dbReference>
<dbReference type="SUPFAM" id="SSF54236">
    <property type="entry name" value="Ubiquitin-like"/>
    <property type="match status" value="1"/>
</dbReference>
<evidence type="ECO:0000256" key="4">
    <source>
        <dbReference type="ARBA" id="ARBA00023203"/>
    </source>
</evidence>
<dbReference type="PROSITE" id="PS00661">
    <property type="entry name" value="FERM_2"/>
    <property type="match status" value="1"/>
</dbReference>
<dbReference type="InterPro" id="IPR000299">
    <property type="entry name" value="FERM_domain"/>
</dbReference>
<dbReference type="Pfam" id="PF05902">
    <property type="entry name" value="4_1_CTD"/>
    <property type="match status" value="1"/>
</dbReference>
<dbReference type="SMART" id="SM01195">
    <property type="entry name" value="FA"/>
    <property type="match status" value="1"/>
</dbReference>
<dbReference type="GeneTree" id="ENSGT00940000155617"/>
<dbReference type="Gene3D" id="1.20.80.10">
    <property type="match status" value="1"/>
</dbReference>
<dbReference type="FunFam" id="3.10.20.90:FF:000002">
    <property type="entry name" value="Erythrocyte protein band 4.1-like 3"/>
    <property type="match status" value="1"/>
</dbReference>
<dbReference type="InterPro" id="IPR011993">
    <property type="entry name" value="PH-like_dom_sf"/>
</dbReference>
<evidence type="ECO:0000313" key="8">
    <source>
        <dbReference type="Ensembl" id="ENSSTUP00000053572.1"/>
    </source>
</evidence>
<dbReference type="InterPro" id="IPR014847">
    <property type="entry name" value="FA"/>
</dbReference>
<dbReference type="FunFam" id="2.30.29.30:FF:000001">
    <property type="entry name" value="Erythrocyte membrane protein band 4.1"/>
    <property type="match status" value="1"/>
</dbReference>
<dbReference type="PROSITE" id="PS50057">
    <property type="entry name" value="FERM_3"/>
    <property type="match status" value="1"/>
</dbReference>
<dbReference type="GO" id="GO:0031032">
    <property type="term" value="P:actomyosin structure organization"/>
    <property type="evidence" value="ECO:0007669"/>
    <property type="project" value="TreeGrafter"/>
</dbReference>
<gene>
    <name evidence="8" type="primary">EPB41L2</name>
    <name evidence="8" type="synonym">epb41l2</name>
</gene>
<dbReference type="InterPro" id="IPR019747">
    <property type="entry name" value="FERM_CS"/>
</dbReference>
<dbReference type="PIRSF" id="PIRSF002304">
    <property type="entry name" value="Membrane_skeletal_4_1"/>
    <property type="match status" value="1"/>
</dbReference>
<evidence type="ECO:0000256" key="1">
    <source>
        <dbReference type="ARBA" id="ARBA00004245"/>
    </source>
</evidence>
<dbReference type="InterPro" id="IPR019748">
    <property type="entry name" value="FERM_central"/>
</dbReference>
<dbReference type="InterPro" id="IPR000798">
    <property type="entry name" value="Ez/rad/moesin-like"/>
</dbReference>
<dbReference type="PANTHER" id="PTHR23280">
    <property type="entry name" value="4.1 G PROTEIN"/>
    <property type="match status" value="1"/>
</dbReference>
<dbReference type="AlphaFoldDB" id="A0A674A3T3"/>
<dbReference type="SUPFAM" id="SSF50729">
    <property type="entry name" value="PH domain-like"/>
    <property type="match status" value="1"/>
</dbReference>
<feature type="compositionally biased region" description="Acidic residues" evidence="6">
    <location>
        <begin position="175"/>
        <end position="191"/>
    </location>
</feature>
<keyword evidence="2" id="KW-0963">Cytoplasm</keyword>
<dbReference type="Pfam" id="PF09380">
    <property type="entry name" value="FERM_C"/>
    <property type="match status" value="1"/>
</dbReference>
<dbReference type="Gene3D" id="2.30.29.30">
    <property type="entry name" value="Pleckstrin-homology domain (PH domain)/Phosphotyrosine-binding domain (PTB)"/>
    <property type="match status" value="1"/>
</dbReference>
<dbReference type="InterPro" id="IPR035963">
    <property type="entry name" value="FERM_2"/>
</dbReference>
<dbReference type="Ensembl" id="ENSSTUT00000055998.1">
    <property type="protein sequence ID" value="ENSSTUP00000053572.1"/>
    <property type="gene ID" value="ENSSTUG00000015866.1"/>
</dbReference>
<dbReference type="InterPro" id="IPR008379">
    <property type="entry name" value="Band_4.1_C"/>
</dbReference>
<keyword evidence="5" id="KW-0206">Cytoskeleton</keyword>
<dbReference type="FunFam" id="1.20.80.10:FF:000001">
    <property type="entry name" value="Erythrocyte membrane protein band 4.1"/>
    <property type="match status" value="1"/>
</dbReference>
<dbReference type="PROSITE" id="PS00660">
    <property type="entry name" value="FERM_1"/>
    <property type="match status" value="1"/>
</dbReference>
<dbReference type="Pfam" id="PF09379">
    <property type="entry name" value="FERM_N"/>
    <property type="match status" value="1"/>
</dbReference>
<feature type="compositionally biased region" description="Basic and acidic residues" evidence="6">
    <location>
        <begin position="9"/>
        <end position="20"/>
    </location>
</feature>
<keyword evidence="9" id="KW-1185">Reference proteome</keyword>
<accession>A0A674A3T3</accession>
<protein>
    <submittedName>
        <fullName evidence="8">Erythrocyte membrane protein band 4.1 like 2</fullName>
    </submittedName>
</protein>
<dbReference type="SMART" id="SM00295">
    <property type="entry name" value="B41"/>
    <property type="match status" value="1"/>
</dbReference>
<evidence type="ECO:0000256" key="6">
    <source>
        <dbReference type="SAM" id="MobiDB-lite"/>
    </source>
</evidence>
<feature type="domain" description="FERM" evidence="7">
    <location>
        <begin position="215"/>
        <end position="496"/>
    </location>
</feature>
<dbReference type="Gene3D" id="3.10.20.90">
    <property type="entry name" value="Phosphatidylinositol 3-kinase Catalytic Subunit, Chain A, domain 1"/>
    <property type="match status" value="1"/>
</dbReference>
<dbReference type="CDD" id="cd14473">
    <property type="entry name" value="FERM_B-lobe"/>
    <property type="match status" value="1"/>
</dbReference>
<dbReference type="Pfam" id="PF08736">
    <property type="entry name" value="FA"/>
    <property type="match status" value="1"/>
</dbReference>
<keyword evidence="4" id="KW-0009">Actin-binding</keyword>
<sequence length="838" mass="93030">MTTEVGSETEVRKEPEKAEEQPAAPESEPAATNQTDEAKAAEQSANDHPAPATDSAEAPTEAKEKQEEAQPADNATPQEGEDTPASPPTSEKKGISRFLPPWLKKQKSQSQVGPKESQAAPKEEAGVASVKEEDGEKGEQAEAEQTSSPTAAEPQPAKEEKAAEESQEKSAAEEENKEAEEGGEEKKDEEESPKPEGGHSFIKSPLKLTKKVKMVMCHVTMLDGSQFPCEVEKRAKGQYLFFKVYEALNLLEKDYFGLSYKDNSDQTCWLDPTKEIKRQIRNATWQFAFNVKFYPPDPSQLTEDITRYLLCLQLRQDIVSGRLPCSFVTHSLLGSYALQAELGDHDSGEHRLDYISDFQFAPSQTKEMEEKVVELHKTHRGMTPAQADAQFLENAKKLSMYGVDLHHAKDSEGVDIMLGVCANGLLIYKDRLRINRFAWPKILKISYKRSNFYIKIRPGETEQFESSVGFKLPNHRAAKRVWKVCVENHTFFRLMTPEAPTKAKFLTLGSKFRYSGRTQAQTRQASTLIDRPAPYFERTSSKRISRSLDGDESLALIGFCLCRDGLQGLVLPTTYLNVTPFICGKVNACLYRVVLLVACGKDQSKNALYRYIGVPKTSIICFVCSILHFQLVTSLACAWLHGYTKDIVVYSSVHFCNVHLQPVHEFCSYFCRGCAVFAFALGICEVCVSVVTLSPPTPPQPPVVKTEMVTISDTFAAQKTEIATKEVPIVHTETKTITYEAAQLDGSGDGEPGVLMTAQTITSESLCTTTTTHITKTLKGGLSETRIEKRIVITGDSDIDHDQALAQAIKEAKEQHPDMSVTRVVVHKETELAEEGED</sequence>
<reference evidence="8" key="3">
    <citation type="submission" date="2025-09" db="UniProtKB">
        <authorList>
            <consortium name="Ensembl"/>
        </authorList>
    </citation>
    <scope>IDENTIFICATION</scope>
</reference>
<feature type="region of interest" description="Disordered" evidence="6">
    <location>
        <begin position="1"/>
        <end position="203"/>
    </location>
</feature>
<dbReference type="InterPro" id="IPR019749">
    <property type="entry name" value="Band_41_domain"/>
</dbReference>
<comment type="subcellular location">
    <subcellularLocation>
        <location evidence="1">Cytoplasm</location>
        <location evidence="1">Cytoskeleton</location>
    </subcellularLocation>
</comment>
<dbReference type="PRINTS" id="PR00661">
    <property type="entry name" value="ERMFAMILY"/>
</dbReference>
<dbReference type="GO" id="GO:0005198">
    <property type="term" value="F:structural molecule activity"/>
    <property type="evidence" value="ECO:0007669"/>
    <property type="project" value="InterPro"/>
</dbReference>